<dbReference type="GO" id="GO:0003735">
    <property type="term" value="F:structural constituent of ribosome"/>
    <property type="evidence" value="ECO:0007669"/>
    <property type="project" value="InterPro"/>
</dbReference>
<dbReference type="InterPro" id="IPR037147">
    <property type="entry name" value="Ribosomal_bL28_sf"/>
</dbReference>
<evidence type="ECO:0000313" key="7">
    <source>
        <dbReference type="Proteomes" id="UP000199377"/>
    </source>
</evidence>
<dbReference type="InterPro" id="IPR026569">
    <property type="entry name" value="Ribosomal_bL28"/>
</dbReference>
<sequence>MSRRCELSGKGVLTGHNVSHSNIKTNRRFLPNLNQVTLQSETLGRSFKFRISASAMRTVDHRGGLDAYLAKARDTELSPKALKVKRDIEKAQTAA</sequence>
<dbReference type="SUPFAM" id="SSF143800">
    <property type="entry name" value="L28p-like"/>
    <property type="match status" value="1"/>
</dbReference>
<keyword evidence="2 5" id="KW-0689">Ribosomal protein</keyword>
<dbReference type="PANTHER" id="PTHR13528">
    <property type="entry name" value="39S RIBOSOMAL PROTEIN L28, MITOCHONDRIAL"/>
    <property type="match status" value="1"/>
</dbReference>
<proteinExistence type="inferred from homology"/>
<dbReference type="GO" id="GO:0006412">
    <property type="term" value="P:translation"/>
    <property type="evidence" value="ECO:0007669"/>
    <property type="project" value="UniProtKB-UniRule"/>
</dbReference>
<evidence type="ECO:0000256" key="3">
    <source>
        <dbReference type="ARBA" id="ARBA00023274"/>
    </source>
</evidence>
<dbReference type="GO" id="GO:0022625">
    <property type="term" value="C:cytosolic large ribosomal subunit"/>
    <property type="evidence" value="ECO:0007669"/>
    <property type="project" value="TreeGrafter"/>
</dbReference>
<organism evidence="6 7">
    <name type="scientific">Albimonas pacifica</name>
    <dbReference type="NCBI Taxonomy" id="1114924"/>
    <lineage>
        <taxon>Bacteria</taxon>
        <taxon>Pseudomonadati</taxon>
        <taxon>Pseudomonadota</taxon>
        <taxon>Alphaproteobacteria</taxon>
        <taxon>Rhodobacterales</taxon>
        <taxon>Paracoccaceae</taxon>
        <taxon>Albimonas</taxon>
    </lineage>
</organism>
<evidence type="ECO:0000256" key="2">
    <source>
        <dbReference type="ARBA" id="ARBA00022980"/>
    </source>
</evidence>
<reference evidence="6 7" key="1">
    <citation type="submission" date="2016-10" db="EMBL/GenBank/DDBJ databases">
        <authorList>
            <person name="de Groot N.N."/>
        </authorList>
    </citation>
    <scope>NUCLEOTIDE SEQUENCE [LARGE SCALE GENOMIC DNA]</scope>
    <source>
        <strain evidence="6 7">CGMCC 1.11030</strain>
    </source>
</reference>
<comment type="similarity">
    <text evidence="1 5">Belongs to the bacterial ribosomal protein bL28 family.</text>
</comment>
<dbReference type="STRING" id="1114924.SAMN05216258_104136"/>
<dbReference type="RefSeq" id="WP_092859437.1">
    <property type="nucleotide sequence ID" value="NZ_FOQH01000004.1"/>
</dbReference>
<accession>A0A1I3F961</accession>
<keyword evidence="7" id="KW-1185">Reference proteome</keyword>
<evidence type="ECO:0000256" key="5">
    <source>
        <dbReference type="HAMAP-Rule" id="MF_00373"/>
    </source>
</evidence>
<dbReference type="OrthoDB" id="9805609at2"/>
<dbReference type="NCBIfam" id="TIGR00009">
    <property type="entry name" value="L28"/>
    <property type="match status" value="1"/>
</dbReference>
<dbReference type="PANTHER" id="PTHR13528:SF2">
    <property type="entry name" value="LARGE RIBOSOMAL SUBUNIT PROTEIN BL28M"/>
    <property type="match status" value="1"/>
</dbReference>
<protein>
    <recommendedName>
        <fullName evidence="4 5">Large ribosomal subunit protein bL28</fullName>
    </recommendedName>
</protein>
<dbReference type="Gene3D" id="2.30.170.40">
    <property type="entry name" value="Ribosomal protein L28/L24"/>
    <property type="match status" value="1"/>
</dbReference>
<dbReference type="AlphaFoldDB" id="A0A1I3F961"/>
<dbReference type="Pfam" id="PF00830">
    <property type="entry name" value="Ribosomal_L28"/>
    <property type="match status" value="1"/>
</dbReference>
<keyword evidence="3 5" id="KW-0687">Ribonucleoprotein</keyword>
<evidence type="ECO:0000256" key="1">
    <source>
        <dbReference type="ARBA" id="ARBA00008760"/>
    </source>
</evidence>
<dbReference type="Proteomes" id="UP000199377">
    <property type="component" value="Unassembled WGS sequence"/>
</dbReference>
<evidence type="ECO:0000313" key="6">
    <source>
        <dbReference type="EMBL" id="SFI07753.1"/>
    </source>
</evidence>
<dbReference type="InterPro" id="IPR034704">
    <property type="entry name" value="Ribosomal_bL28/bL31-like_sf"/>
</dbReference>
<evidence type="ECO:0000256" key="4">
    <source>
        <dbReference type="ARBA" id="ARBA00035174"/>
    </source>
</evidence>
<dbReference type="InterPro" id="IPR001383">
    <property type="entry name" value="Ribosomal_bL28_bact-type"/>
</dbReference>
<gene>
    <name evidence="5" type="primary">rpmB</name>
    <name evidence="6" type="ORF">SAMN05216258_104136</name>
</gene>
<dbReference type="EMBL" id="FOQH01000004">
    <property type="protein sequence ID" value="SFI07753.1"/>
    <property type="molecule type" value="Genomic_DNA"/>
</dbReference>
<dbReference type="HAMAP" id="MF_00373">
    <property type="entry name" value="Ribosomal_bL28"/>
    <property type="match status" value="1"/>
</dbReference>
<name>A0A1I3F961_9RHOB</name>